<keyword evidence="2" id="KW-0227">DNA damage</keyword>
<evidence type="ECO:0000313" key="8">
    <source>
        <dbReference type="Proteomes" id="UP000266292"/>
    </source>
</evidence>
<dbReference type="Pfam" id="PF13438">
    <property type="entry name" value="DUF4113"/>
    <property type="match status" value="1"/>
</dbReference>
<reference evidence="8" key="1">
    <citation type="submission" date="2017-05" db="EMBL/GenBank/DDBJ databases">
        <authorList>
            <person name="Ray J."/>
            <person name="Price M."/>
            <person name="Deutschbauer A."/>
        </authorList>
    </citation>
    <scope>NUCLEOTIDE SEQUENCE [LARGE SCALE GENOMIC DNA]</scope>
    <source>
        <strain evidence="8">DSM 19842</strain>
        <plasmid evidence="8">unnamed</plasmid>
    </source>
</reference>
<evidence type="ECO:0000313" key="7">
    <source>
        <dbReference type="EMBL" id="ARS38070.1"/>
    </source>
</evidence>
<evidence type="ECO:0000256" key="4">
    <source>
        <dbReference type="ARBA" id="ARBA00023204"/>
    </source>
</evidence>
<dbReference type="PROSITE" id="PS50173">
    <property type="entry name" value="UMUC"/>
    <property type="match status" value="1"/>
</dbReference>
<keyword evidence="4" id="KW-0234">DNA repair</keyword>
<dbReference type="InterPro" id="IPR043128">
    <property type="entry name" value="Rev_trsase/Diguanyl_cyclase"/>
</dbReference>
<dbReference type="NCBIfam" id="NF002955">
    <property type="entry name" value="PRK03609.1"/>
    <property type="match status" value="1"/>
</dbReference>
<dbReference type="InterPro" id="IPR001126">
    <property type="entry name" value="UmuC"/>
</dbReference>
<dbReference type="Gene3D" id="1.10.150.20">
    <property type="entry name" value="5' to 3' exonuclease, C-terminal subdomain"/>
    <property type="match status" value="1"/>
</dbReference>
<dbReference type="KEGG" id="pact:CA264_21210"/>
<evidence type="ECO:0000256" key="1">
    <source>
        <dbReference type="ARBA" id="ARBA00010945"/>
    </source>
</evidence>
<dbReference type="SUPFAM" id="SSF56672">
    <property type="entry name" value="DNA/RNA polymerases"/>
    <property type="match status" value="1"/>
</dbReference>
<dbReference type="OrthoDB" id="9808813at2"/>
<dbReference type="CDD" id="cd01700">
    <property type="entry name" value="PolY_Pol_V_umuC"/>
    <property type="match status" value="1"/>
</dbReference>
<dbReference type="InterPro" id="IPR017961">
    <property type="entry name" value="DNA_pol_Y-fam_little_finger"/>
</dbReference>
<keyword evidence="7" id="KW-0614">Plasmid</keyword>
<evidence type="ECO:0000256" key="3">
    <source>
        <dbReference type="ARBA" id="ARBA00023199"/>
    </source>
</evidence>
<dbReference type="GO" id="GO:0003887">
    <property type="term" value="F:DNA-directed DNA polymerase activity"/>
    <property type="evidence" value="ECO:0007669"/>
    <property type="project" value="TreeGrafter"/>
</dbReference>
<dbReference type="Pfam" id="PF00817">
    <property type="entry name" value="IMS"/>
    <property type="match status" value="1"/>
</dbReference>
<evidence type="ECO:0000256" key="2">
    <source>
        <dbReference type="ARBA" id="ARBA00022763"/>
    </source>
</evidence>
<dbReference type="Gene3D" id="3.40.1170.60">
    <property type="match status" value="1"/>
</dbReference>
<dbReference type="GO" id="GO:0003684">
    <property type="term" value="F:damaged DNA binding"/>
    <property type="evidence" value="ECO:0007669"/>
    <property type="project" value="InterPro"/>
</dbReference>
<evidence type="ECO:0000256" key="5">
    <source>
        <dbReference type="ARBA" id="ARBA00023236"/>
    </source>
</evidence>
<dbReference type="GO" id="GO:0009432">
    <property type="term" value="P:SOS response"/>
    <property type="evidence" value="ECO:0007669"/>
    <property type="project" value="UniProtKB-KW"/>
</dbReference>
<dbReference type="EMBL" id="CP021236">
    <property type="protein sequence ID" value="ARS38070.1"/>
    <property type="molecule type" value="Genomic_DNA"/>
</dbReference>
<dbReference type="RefSeq" id="WP_025603822.1">
    <property type="nucleotide sequence ID" value="NZ_CP021236.1"/>
</dbReference>
<dbReference type="Gene3D" id="3.30.70.270">
    <property type="match status" value="1"/>
</dbReference>
<keyword evidence="3" id="KW-0741">SOS mutagenesis</keyword>
<evidence type="ECO:0000259" key="6">
    <source>
        <dbReference type="PROSITE" id="PS50173"/>
    </source>
</evidence>
<dbReference type="GO" id="GO:0005829">
    <property type="term" value="C:cytosol"/>
    <property type="evidence" value="ECO:0007669"/>
    <property type="project" value="TreeGrafter"/>
</dbReference>
<dbReference type="GO" id="GO:0042276">
    <property type="term" value="P:error-prone translesion synthesis"/>
    <property type="evidence" value="ECO:0007669"/>
    <property type="project" value="TreeGrafter"/>
</dbReference>
<dbReference type="Pfam" id="PF11799">
    <property type="entry name" value="IMS_C"/>
    <property type="match status" value="1"/>
</dbReference>
<keyword evidence="8" id="KW-1185">Reference proteome</keyword>
<dbReference type="Gene3D" id="3.30.1490.100">
    <property type="entry name" value="DNA polymerase, Y-family, little finger domain"/>
    <property type="match status" value="1"/>
</dbReference>
<keyword evidence="5" id="KW-0742">SOS response</keyword>
<dbReference type="PANTHER" id="PTHR11076:SF34">
    <property type="entry name" value="PROTEIN UMUC"/>
    <property type="match status" value="1"/>
</dbReference>
<dbReference type="InterPro" id="IPR050116">
    <property type="entry name" value="DNA_polymerase-Y"/>
</dbReference>
<name>A0A1X9YYL8_9BACT</name>
<proteinExistence type="inferred from homology"/>
<protein>
    <submittedName>
        <fullName evidence="7">SOS mutagenesis and repair protein UmuC</fullName>
    </submittedName>
</protein>
<dbReference type="InterPro" id="IPR043502">
    <property type="entry name" value="DNA/RNA_pol_sf"/>
</dbReference>
<dbReference type="STRING" id="709015.GCA_000472485_00049"/>
<accession>A0A1X9YYL8</accession>
<organism evidence="7 8">
    <name type="scientific">Pontibacter actiniarum</name>
    <dbReference type="NCBI Taxonomy" id="323450"/>
    <lineage>
        <taxon>Bacteria</taxon>
        <taxon>Pseudomonadati</taxon>
        <taxon>Bacteroidota</taxon>
        <taxon>Cytophagia</taxon>
        <taxon>Cytophagales</taxon>
        <taxon>Hymenobacteraceae</taxon>
        <taxon>Pontibacter</taxon>
    </lineage>
</organism>
<dbReference type="AlphaFoldDB" id="A0A1X9YYL8"/>
<feature type="domain" description="UmuC" evidence="6">
    <location>
        <begin position="5"/>
        <end position="189"/>
    </location>
</feature>
<dbReference type="InterPro" id="IPR025188">
    <property type="entry name" value="DUF4113"/>
</dbReference>
<comment type="similarity">
    <text evidence="1">Belongs to the DNA polymerase type-Y family.</text>
</comment>
<dbReference type="InterPro" id="IPR036775">
    <property type="entry name" value="DNA_pol_Y-fam_lit_finger_sf"/>
</dbReference>
<geneLocation type="plasmid" evidence="7 8">
    <name>unnamed</name>
</geneLocation>
<dbReference type="Proteomes" id="UP000266292">
    <property type="component" value="Plasmid unnamed"/>
</dbReference>
<dbReference type="SUPFAM" id="SSF100879">
    <property type="entry name" value="Lesion bypass DNA polymerase (Y-family), little finger domain"/>
    <property type="match status" value="1"/>
</dbReference>
<dbReference type="GO" id="GO:0006281">
    <property type="term" value="P:DNA repair"/>
    <property type="evidence" value="ECO:0007669"/>
    <property type="project" value="UniProtKB-KW"/>
</dbReference>
<sequence length="422" mass="46710">MTSLFALVDCNNFYCSVIRVFHPELNNVPVVVLSNNDGSIIARSNEAKALGLQMGQPFFEAKTTIDKYNVVYFSSNYTLIGDMSARVHSTLARFTPNVEIYSIDEAFLDLGGFKGIVIPDYARTIRNTVKKWTGIPVSIGVAPTKTLAKLANRIAKKSEKANGVLVLTEAKHLEAALKRTDVGDVWGIGSRYATKLHSFGINNAWQLANVTDAFAKKHLTVVGLRLVKELRGEPCADLEIEPPAKKGICSSRSFGKPVTTLDDLKEAVAVYASRCAYKLRQQKSACRVVTVFIHTNPFREQEPQYYNTKTINLPVSSSSTIELVQYATMALEHIYRDGFAYKKAGVYITEIGPADGAQMNIFDRVDRSKHASLMLTLDQLNKSMGKGTVKVAAEGVSHIWEPKAEFSPPCYTTRIEDVLKVR</sequence>
<gene>
    <name evidence="7" type="ORF">CA264_21210</name>
</gene>
<dbReference type="PANTHER" id="PTHR11076">
    <property type="entry name" value="DNA REPAIR POLYMERASE UMUC / TRANSFERASE FAMILY MEMBER"/>
    <property type="match status" value="1"/>
</dbReference>